<dbReference type="CDD" id="cd06267">
    <property type="entry name" value="PBP1_LacI_sugar_binding-like"/>
    <property type="match status" value="1"/>
</dbReference>
<dbReference type="Gene3D" id="3.40.50.2300">
    <property type="match status" value="2"/>
</dbReference>
<evidence type="ECO:0000256" key="1">
    <source>
        <dbReference type="ARBA" id="ARBA00023015"/>
    </source>
</evidence>
<comment type="caution">
    <text evidence="5">The sequence shown here is derived from an EMBL/GenBank/DDBJ whole genome shotgun (WGS) entry which is preliminary data.</text>
</comment>
<accession>A0A931FFD8</accession>
<dbReference type="InterPro" id="IPR000843">
    <property type="entry name" value="HTH_LacI"/>
</dbReference>
<keyword evidence="1" id="KW-0805">Transcription regulation</keyword>
<dbReference type="Proteomes" id="UP000657385">
    <property type="component" value="Unassembled WGS sequence"/>
</dbReference>
<dbReference type="InterPro" id="IPR046335">
    <property type="entry name" value="LacI/GalR-like_sensor"/>
</dbReference>
<evidence type="ECO:0000313" key="6">
    <source>
        <dbReference type="Proteomes" id="UP000657385"/>
    </source>
</evidence>
<feature type="domain" description="HTH lacI-type" evidence="4">
    <location>
        <begin position="17"/>
        <end position="73"/>
    </location>
</feature>
<gene>
    <name evidence="5" type="ORF">I2501_26220</name>
</gene>
<dbReference type="Pfam" id="PF00356">
    <property type="entry name" value="LacI"/>
    <property type="match status" value="1"/>
</dbReference>
<sequence>MANPRSRTRPARTGSGVTLQQVAEHAGVSLATASRVLHGSGTRTVGEELRRRVESAAEELRYISNAPAQALARSTSAVVGLIVHDVADPYFGAIAAGAMRAAREHRLMVMIAATFREPGLELEYLRGLRAQRARAVILAGSGTTDAAATARLAEEIAGFEADGGRVVCIGERDPELDTVAMANHAGGGLAVRGLWELGHRRIGVVSGPEELLTVSQRLDGARDALRSLGARLDPADVRTGDFTRAGGRAAAVRLLTERPDLTGVLVLNDVMAAGALAGLRDDLGLSVPDRVSVVGFDDVPFAADLRPSLSTVRLPLEAAGEAALRLLLDPAPDTPASPRRIPLDADLVLRGSTAAPPER</sequence>
<keyword evidence="2 5" id="KW-0238">DNA-binding</keyword>
<keyword evidence="6" id="KW-1185">Reference proteome</keyword>
<evidence type="ECO:0000256" key="2">
    <source>
        <dbReference type="ARBA" id="ARBA00023125"/>
    </source>
</evidence>
<evidence type="ECO:0000313" key="5">
    <source>
        <dbReference type="EMBL" id="MBF9071523.1"/>
    </source>
</evidence>
<name>A0A931FFD8_9ACTN</name>
<dbReference type="SUPFAM" id="SSF47413">
    <property type="entry name" value="lambda repressor-like DNA-binding domains"/>
    <property type="match status" value="1"/>
</dbReference>
<organism evidence="5 6">
    <name type="scientific">Streptacidiphilus fuscans</name>
    <dbReference type="NCBI Taxonomy" id="2789292"/>
    <lineage>
        <taxon>Bacteria</taxon>
        <taxon>Bacillati</taxon>
        <taxon>Actinomycetota</taxon>
        <taxon>Actinomycetes</taxon>
        <taxon>Kitasatosporales</taxon>
        <taxon>Streptomycetaceae</taxon>
        <taxon>Streptacidiphilus</taxon>
    </lineage>
</organism>
<protein>
    <submittedName>
        <fullName evidence="5">LacI family DNA-binding transcriptional regulator</fullName>
    </submittedName>
</protein>
<dbReference type="PANTHER" id="PTHR30146">
    <property type="entry name" value="LACI-RELATED TRANSCRIPTIONAL REPRESSOR"/>
    <property type="match status" value="1"/>
</dbReference>
<dbReference type="AlphaFoldDB" id="A0A931FFD8"/>
<dbReference type="EMBL" id="JADPRT010000012">
    <property type="protein sequence ID" value="MBF9071523.1"/>
    <property type="molecule type" value="Genomic_DNA"/>
</dbReference>
<dbReference type="Gene3D" id="1.10.260.40">
    <property type="entry name" value="lambda repressor-like DNA-binding domains"/>
    <property type="match status" value="1"/>
</dbReference>
<dbReference type="InterPro" id="IPR028082">
    <property type="entry name" value="Peripla_BP_I"/>
</dbReference>
<dbReference type="GO" id="GO:0003700">
    <property type="term" value="F:DNA-binding transcription factor activity"/>
    <property type="evidence" value="ECO:0007669"/>
    <property type="project" value="TreeGrafter"/>
</dbReference>
<dbReference type="SMART" id="SM00354">
    <property type="entry name" value="HTH_LACI"/>
    <property type="match status" value="1"/>
</dbReference>
<dbReference type="CDD" id="cd01392">
    <property type="entry name" value="HTH_LacI"/>
    <property type="match status" value="1"/>
</dbReference>
<keyword evidence="3" id="KW-0804">Transcription</keyword>
<dbReference type="Pfam" id="PF13377">
    <property type="entry name" value="Peripla_BP_3"/>
    <property type="match status" value="1"/>
</dbReference>
<dbReference type="PROSITE" id="PS50932">
    <property type="entry name" value="HTH_LACI_2"/>
    <property type="match status" value="1"/>
</dbReference>
<dbReference type="InterPro" id="IPR010982">
    <property type="entry name" value="Lambda_DNA-bd_dom_sf"/>
</dbReference>
<proteinExistence type="predicted"/>
<evidence type="ECO:0000259" key="4">
    <source>
        <dbReference type="PROSITE" id="PS50932"/>
    </source>
</evidence>
<dbReference type="PANTHER" id="PTHR30146:SF153">
    <property type="entry name" value="LACTOSE OPERON REPRESSOR"/>
    <property type="match status" value="1"/>
</dbReference>
<dbReference type="GO" id="GO:0000976">
    <property type="term" value="F:transcription cis-regulatory region binding"/>
    <property type="evidence" value="ECO:0007669"/>
    <property type="project" value="TreeGrafter"/>
</dbReference>
<reference evidence="5" key="1">
    <citation type="submission" date="2020-11" db="EMBL/GenBank/DDBJ databases">
        <title>Isolation and identification of active actinomycetes.</title>
        <authorList>
            <person name="Yu B."/>
        </authorList>
    </citation>
    <scope>NUCLEOTIDE SEQUENCE</scope>
    <source>
        <strain evidence="5">NEAU-YB345</strain>
    </source>
</reference>
<evidence type="ECO:0000256" key="3">
    <source>
        <dbReference type="ARBA" id="ARBA00023163"/>
    </source>
</evidence>
<dbReference type="SUPFAM" id="SSF53822">
    <property type="entry name" value="Periplasmic binding protein-like I"/>
    <property type="match status" value="1"/>
</dbReference>